<dbReference type="AlphaFoldDB" id="A0A1W6LJB5"/>
<evidence type="ECO:0000256" key="4">
    <source>
        <dbReference type="ARBA" id="ARBA00023306"/>
    </source>
</evidence>
<dbReference type="InterPro" id="IPR036390">
    <property type="entry name" value="WH_DNA-bd_sf"/>
</dbReference>
<evidence type="ECO:0000313" key="6">
    <source>
        <dbReference type="EMBL" id="ARN55833.1"/>
    </source>
</evidence>
<dbReference type="Gene3D" id="1.10.10.10">
    <property type="entry name" value="Winged helix-like DNA-binding domain superfamily/Winged helix DNA-binding domain"/>
    <property type="match status" value="2"/>
</dbReference>
<protein>
    <submittedName>
        <fullName evidence="6">Segregation and condensation protein B</fullName>
    </submittedName>
</protein>
<dbReference type="Pfam" id="PF04079">
    <property type="entry name" value="SMC_ScpB"/>
    <property type="match status" value="1"/>
</dbReference>
<name>A0A1W6LJB5_9BACT</name>
<dbReference type="NCBIfam" id="TIGR00281">
    <property type="entry name" value="SMC-Scp complex subunit ScpB"/>
    <property type="match status" value="1"/>
</dbReference>
<dbReference type="KEGG" id="pbp:STSP1_00199"/>
<evidence type="ECO:0000256" key="3">
    <source>
        <dbReference type="ARBA" id="ARBA00022829"/>
    </source>
</evidence>
<evidence type="ECO:0000256" key="5">
    <source>
        <dbReference type="SAM" id="MobiDB-lite"/>
    </source>
</evidence>
<organism evidence="6 7">
    <name type="scientific">Sedimentisphaera salicampi</name>
    <dbReference type="NCBI Taxonomy" id="1941349"/>
    <lineage>
        <taxon>Bacteria</taxon>
        <taxon>Pseudomonadati</taxon>
        <taxon>Planctomycetota</taxon>
        <taxon>Phycisphaerae</taxon>
        <taxon>Sedimentisphaerales</taxon>
        <taxon>Sedimentisphaeraceae</taxon>
        <taxon>Sedimentisphaera</taxon>
    </lineage>
</organism>
<dbReference type="GO" id="GO:0051304">
    <property type="term" value="P:chromosome separation"/>
    <property type="evidence" value="ECO:0007669"/>
    <property type="project" value="InterPro"/>
</dbReference>
<keyword evidence="7" id="KW-1185">Reference proteome</keyword>
<keyword evidence="3" id="KW-0159">Chromosome partition</keyword>
<dbReference type="RefSeq" id="WP_226997492.1">
    <property type="nucleotide sequence ID" value="NZ_CP021023.1"/>
</dbReference>
<dbReference type="EMBL" id="CP021023">
    <property type="protein sequence ID" value="ARN55833.1"/>
    <property type="molecule type" value="Genomic_DNA"/>
</dbReference>
<reference evidence="7" key="1">
    <citation type="submission" date="2017-04" db="EMBL/GenBank/DDBJ databases">
        <title>Comparative genomics and description of representatives of a novel lineage of planctomycetes thriving in anoxic sediments.</title>
        <authorList>
            <person name="Spring S."/>
            <person name="Bunk B."/>
            <person name="Sproer C."/>
        </authorList>
    </citation>
    <scope>NUCLEOTIDE SEQUENCE [LARGE SCALE GENOMIC DNA]</scope>
    <source>
        <strain evidence="7">ST-PulAB-D4</strain>
    </source>
</reference>
<keyword evidence="4" id="KW-0131">Cell cycle</keyword>
<sequence length="212" mass="23219">MSNSSFENKQATELQDNCGLEQAENAQNEAENPGSDENAFIETTLESVVEAALFACDEPITAAKLANIAEVNSPKDIDEAVEKLNSAYQERNSAFKIEKIAGGYQMLTHSVYNAWLKKLISEKKESKLSQAALETLSVIAYKQPVIRADVESIRGVSSGEIIRGLMNKGLVKMAGRAEILGRPVLYGTTKKFLELFGLDSIKDLPDVGEFKK</sequence>
<gene>
    <name evidence="6" type="primary">scpB</name>
    <name evidence="6" type="ORF">STSP1_00199</name>
</gene>
<keyword evidence="1" id="KW-0963">Cytoplasm</keyword>
<proteinExistence type="predicted"/>
<dbReference type="PANTHER" id="PTHR34298">
    <property type="entry name" value="SEGREGATION AND CONDENSATION PROTEIN B"/>
    <property type="match status" value="1"/>
</dbReference>
<feature type="compositionally biased region" description="Polar residues" evidence="5">
    <location>
        <begin position="1"/>
        <end position="15"/>
    </location>
</feature>
<evidence type="ECO:0000256" key="1">
    <source>
        <dbReference type="ARBA" id="ARBA00022490"/>
    </source>
</evidence>
<evidence type="ECO:0000256" key="2">
    <source>
        <dbReference type="ARBA" id="ARBA00022618"/>
    </source>
</evidence>
<dbReference type="PANTHER" id="PTHR34298:SF2">
    <property type="entry name" value="SEGREGATION AND CONDENSATION PROTEIN B"/>
    <property type="match status" value="1"/>
</dbReference>
<accession>A0A1W6LJB5</accession>
<dbReference type="GO" id="GO:0051301">
    <property type="term" value="P:cell division"/>
    <property type="evidence" value="ECO:0007669"/>
    <property type="project" value="UniProtKB-KW"/>
</dbReference>
<feature type="region of interest" description="Disordered" evidence="5">
    <location>
        <begin position="1"/>
        <end position="36"/>
    </location>
</feature>
<dbReference type="PIRSF" id="PIRSF019345">
    <property type="entry name" value="ScpB"/>
    <property type="match status" value="1"/>
</dbReference>
<feature type="compositionally biased region" description="Low complexity" evidence="5">
    <location>
        <begin position="21"/>
        <end position="32"/>
    </location>
</feature>
<dbReference type="InterPro" id="IPR036388">
    <property type="entry name" value="WH-like_DNA-bd_sf"/>
</dbReference>
<evidence type="ECO:0000313" key="7">
    <source>
        <dbReference type="Proteomes" id="UP000193334"/>
    </source>
</evidence>
<keyword evidence="2" id="KW-0132">Cell division</keyword>
<dbReference type="STRING" id="1941349.STSP1_00199"/>
<dbReference type="SUPFAM" id="SSF46785">
    <property type="entry name" value="Winged helix' DNA-binding domain"/>
    <property type="match status" value="2"/>
</dbReference>
<dbReference type="Proteomes" id="UP000193334">
    <property type="component" value="Chromosome"/>
</dbReference>
<dbReference type="InterPro" id="IPR005234">
    <property type="entry name" value="ScpB_csome_segregation"/>
</dbReference>